<dbReference type="InterPro" id="IPR018154">
    <property type="entry name" value="TLV/ENV_coat_polyprotein"/>
</dbReference>
<evidence type="ECO:0000256" key="1">
    <source>
        <dbReference type="SAM" id="SignalP"/>
    </source>
</evidence>
<reference evidence="2" key="1">
    <citation type="submission" date="2025-08" db="UniProtKB">
        <authorList>
            <consortium name="Ensembl"/>
        </authorList>
    </citation>
    <scope>IDENTIFICATION</scope>
</reference>
<evidence type="ECO:0000313" key="2">
    <source>
        <dbReference type="Ensembl" id="ENSSOCP00000001237.1"/>
    </source>
</evidence>
<sequence length="124" mass="14171">MHKNMSSILVLLYLIYIKSVTNDWIHQPFEWILARWEDSVVIKRNTTVGPPSFTASLCELVPIQPSLNSTNPNATLGCWLCYDVRPPLYEGIGLNVTYSLSNELFSWIGVLVVYNSTNADWFCR</sequence>
<evidence type="ECO:0000313" key="3">
    <source>
        <dbReference type="Proteomes" id="UP000694551"/>
    </source>
</evidence>
<organism evidence="2 3">
    <name type="scientific">Strix occidentalis caurina</name>
    <name type="common">northern spotted owl</name>
    <dbReference type="NCBI Taxonomy" id="311401"/>
    <lineage>
        <taxon>Eukaryota</taxon>
        <taxon>Metazoa</taxon>
        <taxon>Chordata</taxon>
        <taxon>Craniata</taxon>
        <taxon>Vertebrata</taxon>
        <taxon>Euteleostomi</taxon>
        <taxon>Archelosauria</taxon>
        <taxon>Archosauria</taxon>
        <taxon>Dinosauria</taxon>
        <taxon>Saurischia</taxon>
        <taxon>Theropoda</taxon>
        <taxon>Coelurosauria</taxon>
        <taxon>Aves</taxon>
        <taxon>Neognathae</taxon>
        <taxon>Neoaves</taxon>
        <taxon>Telluraves</taxon>
        <taxon>Strigiformes</taxon>
        <taxon>Strigidae</taxon>
        <taxon>Strix</taxon>
    </lineage>
</organism>
<dbReference type="Pfam" id="PF00429">
    <property type="entry name" value="TLV_coat"/>
    <property type="match status" value="1"/>
</dbReference>
<accession>A0A8D0KQ11</accession>
<dbReference type="AlphaFoldDB" id="A0A8D0KQ11"/>
<dbReference type="Ensembl" id="ENSSOCT00000001269.1">
    <property type="protein sequence ID" value="ENSSOCP00000001237.1"/>
    <property type="gene ID" value="ENSSOCG00000000993.1"/>
</dbReference>
<feature type="chain" id="PRO_5034331141" evidence="1">
    <location>
        <begin position="23"/>
        <end position="124"/>
    </location>
</feature>
<protein>
    <submittedName>
        <fullName evidence="2">Uncharacterized protein</fullName>
    </submittedName>
</protein>
<keyword evidence="3" id="KW-1185">Reference proteome</keyword>
<feature type="signal peptide" evidence="1">
    <location>
        <begin position="1"/>
        <end position="22"/>
    </location>
</feature>
<keyword evidence="1" id="KW-0732">Signal</keyword>
<dbReference type="Proteomes" id="UP000694551">
    <property type="component" value="Unplaced"/>
</dbReference>
<name>A0A8D0KQ11_STROC</name>
<proteinExistence type="predicted"/>
<reference evidence="2" key="2">
    <citation type="submission" date="2025-09" db="UniProtKB">
        <authorList>
            <consortium name="Ensembl"/>
        </authorList>
    </citation>
    <scope>IDENTIFICATION</scope>
</reference>